<gene>
    <name evidence="6" type="primary">yehT</name>
    <name evidence="6" type="ORF">JYB88_06530</name>
</gene>
<evidence type="ECO:0000313" key="6">
    <source>
        <dbReference type="EMBL" id="QSX31283.1"/>
    </source>
</evidence>
<dbReference type="EMBL" id="CP071504">
    <property type="protein sequence ID" value="QSX31283.1"/>
    <property type="molecule type" value="Genomic_DNA"/>
</dbReference>
<dbReference type="InterPro" id="IPR011006">
    <property type="entry name" value="CheY-like_superfamily"/>
</dbReference>
<dbReference type="AlphaFoldDB" id="A0A974XQ08"/>
<dbReference type="GO" id="GO:0000976">
    <property type="term" value="F:transcription cis-regulatory region binding"/>
    <property type="evidence" value="ECO:0007669"/>
    <property type="project" value="TreeGrafter"/>
</dbReference>
<dbReference type="InterPro" id="IPR007492">
    <property type="entry name" value="LytTR_DNA-bd_dom"/>
</dbReference>
<dbReference type="InterPro" id="IPR001789">
    <property type="entry name" value="Sig_transdc_resp-reg_receiver"/>
</dbReference>
<dbReference type="GO" id="GO:0006355">
    <property type="term" value="P:regulation of DNA-templated transcription"/>
    <property type="evidence" value="ECO:0007669"/>
    <property type="project" value="TreeGrafter"/>
</dbReference>
<name>A0A974XQ08_9GAMM</name>
<dbReference type="PROSITE" id="PS50110">
    <property type="entry name" value="RESPONSE_REGULATORY"/>
    <property type="match status" value="1"/>
</dbReference>
<dbReference type="SUPFAM" id="SSF52172">
    <property type="entry name" value="CheY-like"/>
    <property type="match status" value="1"/>
</dbReference>
<evidence type="ECO:0000259" key="5">
    <source>
        <dbReference type="PROSITE" id="PS50930"/>
    </source>
</evidence>
<keyword evidence="2" id="KW-0238">DNA-binding</keyword>
<reference evidence="6 7" key="1">
    <citation type="submission" date="2021-03" db="EMBL/GenBank/DDBJ databases">
        <title>Novel species identification of genus Shewanella.</title>
        <authorList>
            <person name="Liu G."/>
            <person name="Zhang Q."/>
        </authorList>
    </citation>
    <scope>NUCLEOTIDE SEQUENCE [LARGE SCALE GENOMIC DNA]</scope>
    <source>
        <strain evidence="6 7">FJAT-53726</strain>
    </source>
</reference>
<accession>A0A974XQ08</accession>
<evidence type="ECO:0000256" key="2">
    <source>
        <dbReference type="ARBA" id="ARBA00023125"/>
    </source>
</evidence>
<dbReference type="CDD" id="cd17532">
    <property type="entry name" value="REC_LytTR_AlgR-like"/>
    <property type="match status" value="1"/>
</dbReference>
<dbReference type="InterPro" id="IPR039420">
    <property type="entry name" value="WalR-like"/>
</dbReference>
<dbReference type="RefSeq" id="WP_207325886.1">
    <property type="nucleotide sequence ID" value="NZ_CP071504.1"/>
</dbReference>
<dbReference type="GO" id="GO:0005829">
    <property type="term" value="C:cytosol"/>
    <property type="evidence" value="ECO:0007669"/>
    <property type="project" value="TreeGrafter"/>
</dbReference>
<keyword evidence="1" id="KW-0902">Two-component regulatory system</keyword>
<evidence type="ECO:0000259" key="4">
    <source>
        <dbReference type="PROSITE" id="PS50110"/>
    </source>
</evidence>
<dbReference type="SMART" id="SM00448">
    <property type="entry name" value="REC"/>
    <property type="match status" value="1"/>
</dbReference>
<evidence type="ECO:0000313" key="7">
    <source>
        <dbReference type="Proteomes" id="UP000663281"/>
    </source>
</evidence>
<dbReference type="Gene3D" id="3.40.50.2300">
    <property type="match status" value="1"/>
</dbReference>
<dbReference type="Gene3D" id="2.40.50.1020">
    <property type="entry name" value="LytTr DNA-binding domain"/>
    <property type="match status" value="1"/>
</dbReference>
<protein>
    <submittedName>
        <fullName evidence="6">Two-component system response regulator BtsR</fullName>
    </submittedName>
</protein>
<dbReference type="PROSITE" id="PS50930">
    <property type="entry name" value="HTH_LYTTR"/>
    <property type="match status" value="1"/>
</dbReference>
<dbReference type="GO" id="GO:0000156">
    <property type="term" value="F:phosphorelay response regulator activity"/>
    <property type="evidence" value="ECO:0007669"/>
    <property type="project" value="TreeGrafter"/>
</dbReference>
<evidence type="ECO:0000256" key="1">
    <source>
        <dbReference type="ARBA" id="ARBA00023012"/>
    </source>
</evidence>
<sequence length="236" mass="26389">MISCILVDDEPYAREALAELLAKSPDILILAQVGNAIEAMQAINELKPQLVFLDIQMPRISGMELLAMLDKSTMPRIVFVTAFDEFAIKAFEYHAFDYLLKPIDPDRLEQTLARLRQDLAPKDLGPVTPAELTHLPCFSGNRLKVVPISDVEFIFSDVGGVHVATANGLVHTQMTLKLLEEKTRLIFCHRQYLVAPAAIAEIEVQDGGAEVITRSGARVPVSRRYLKELKQYFGFH</sequence>
<dbReference type="PANTHER" id="PTHR48111">
    <property type="entry name" value="REGULATOR OF RPOS"/>
    <property type="match status" value="1"/>
</dbReference>
<dbReference type="PANTHER" id="PTHR48111:SF3">
    <property type="entry name" value="TRANSCRIPTIONAL REGULATORY PROTEIN BTSR"/>
    <property type="match status" value="1"/>
</dbReference>
<evidence type="ECO:0000256" key="3">
    <source>
        <dbReference type="PROSITE-ProRule" id="PRU00169"/>
    </source>
</evidence>
<dbReference type="Proteomes" id="UP000663281">
    <property type="component" value="Chromosome"/>
</dbReference>
<dbReference type="GO" id="GO:0032993">
    <property type="term" value="C:protein-DNA complex"/>
    <property type="evidence" value="ECO:0007669"/>
    <property type="project" value="TreeGrafter"/>
</dbReference>
<dbReference type="Pfam" id="PF04397">
    <property type="entry name" value="LytTR"/>
    <property type="match status" value="1"/>
</dbReference>
<dbReference type="NCBIfam" id="NF008677">
    <property type="entry name" value="PRK11697.1"/>
    <property type="match status" value="1"/>
</dbReference>
<organism evidence="6 7">
    <name type="scientific">Shewanella cyperi</name>
    <dbReference type="NCBI Taxonomy" id="2814292"/>
    <lineage>
        <taxon>Bacteria</taxon>
        <taxon>Pseudomonadati</taxon>
        <taxon>Pseudomonadota</taxon>
        <taxon>Gammaproteobacteria</taxon>
        <taxon>Alteromonadales</taxon>
        <taxon>Shewanellaceae</taxon>
        <taxon>Shewanella</taxon>
    </lineage>
</organism>
<feature type="domain" description="HTH LytTR-type" evidence="5">
    <location>
        <begin position="135"/>
        <end position="235"/>
    </location>
</feature>
<dbReference type="Pfam" id="PF00072">
    <property type="entry name" value="Response_reg"/>
    <property type="match status" value="1"/>
</dbReference>
<keyword evidence="7" id="KW-1185">Reference proteome</keyword>
<proteinExistence type="predicted"/>
<dbReference type="KEGG" id="scyp:JYB88_06530"/>
<dbReference type="FunFam" id="3.40.50.2300:FF:000051">
    <property type="entry name" value="Two-component response regulator yehT"/>
    <property type="match status" value="1"/>
</dbReference>
<feature type="modified residue" description="4-aspartylphosphate" evidence="3">
    <location>
        <position position="54"/>
    </location>
</feature>
<dbReference type="SMART" id="SM00850">
    <property type="entry name" value="LytTR"/>
    <property type="match status" value="1"/>
</dbReference>
<keyword evidence="3" id="KW-0597">Phosphoprotein</keyword>
<feature type="domain" description="Response regulatory" evidence="4">
    <location>
        <begin position="3"/>
        <end position="116"/>
    </location>
</feature>